<reference evidence="2" key="2">
    <citation type="submission" date="2015-01" db="EMBL/GenBank/DDBJ databases">
        <title>Evolutionary Origins and Diversification of the Mycorrhizal Mutualists.</title>
        <authorList>
            <consortium name="DOE Joint Genome Institute"/>
            <consortium name="Mycorrhizal Genomics Consortium"/>
            <person name="Kohler A."/>
            <person name="Kuo A."/>
            <person name="Nagy L.G."/>
            <person name="Floudas D."/>
            <person name="Copeland A."/>
            <person name="Barry K.W."/>
            <person name="Cichocki N."/>
            <person name="Veneault-Fourrey C."/>
            <person name="LaButti K."/>
            <person name="Lindquist E.A."/>
            <person name="Lipzen A."/>
            <person name="Lundell T."/>
            <person name="Morin E."/>
            <person name="Murat C."/>
            <person name="Riley R."/>
            <person name="Ohm R."/>
            <person name="Sun H."/>
            <person name="Tunlid A."/>
            <person name="Henrissat B."/>
            <person name="Grigoriev I.V."/>
            <person name="Hibbett D.S."/>
            <person name="Martin F."/>
        </authorList>
    </citation>
    <scope>NUCLEOTIDE SEQUENCE [LARGE SCALE GENOMIC DNA]</scope>
    <source>
        <strain evidence="2">Marx 270</strain>
    </source>
</reference>
<sequence>MECEAAELVTGLLPSPTEIEAIWDNVHTNHYGRPSLEALPRRYQTYNAENQGMFPEKAIPSIGST</sequence>
<name>A0A0C3J8A5_PISTI</name>
<feature type="non-terminal residue" evidence="1">
    <location>
        <position position="65"/>
    </location>
</feature>
<organism evidence="1 2">
    <name type="scientific">Pisolithus tinctorius Marx 270</name>
    <dbReference type="NCBI Taxonomy" id="870435"/>
    <lineage>
        <taxon>Eukaryota</taxon>
        <taxon>Fungi</taxon>
        <taxon>Dikarya</taxon>
        <taxon>Basidiomycota</taxon>
        <taxon>Agaricomycotina</taxon>
        <taxon>Agaricomycetes</taxon>
        <taxon>Agaricomycetidae</taxon>
        <taxon>Boletales</taxon>
        <taxon>Sclerodermatineae</taxon>
        <taxon>Pisolithaceae</taxon>
        <taxon>Pisolithus</taxon>
    </lineage>
</organism>
<dbReference type="AlphaFoldDB" id="A0A0C3J8A5"/>
<dbReference type="EMBL" id="KN831967">
    <property type="protein sequence ID" value="KIO05278.1"/>
    <property type="molecule type" value="Genomic_DNA"/>
</dbReference>
<protein>
    <submittedName>
        <fullName evidence="1">Uncharacterized protein</fullName>
    </submittedName>
</protein>
<dbReference type="HOGENOM" id="CLU_2856001_0_0_1"/>
<gene>
    <name evidence="1" type="ORF">M404DRAFT_999870</name>
</gene>
<evidence type="ECO:0000313" key="2">
    <source>
        <dbReference type="Proteomes" id="UP000054217"/>
    </source>
</evidence>
<proteinExistence type="predicted"/>
<keyword evidence="2" id="KW-1185">Reference proteome</keyword>
<accession>A0A0C3J8A5</accession>
<evidence type="ECO:0000313" key="1">
    <source>
        <dbReference type="EMBL" id="KIO05278.1"/>
    </source>
</evidence>
<dbReference type="Proteomes" id="UP000054217">
    <property type="component" value="Unassembled WGS sequence"/>
</dbReference>
<dbReference type="InParanoid" id="A0A0C3J8A5"/>
<reference evidence="1 2" key="1">
    <citation type="submission" date="2014-04" db="EMBL/GenBank/DDBJ databases">
        <authorList>
            <consortium name="DOE Joint Genome Institute"/>
            <person name="Kuo A."/>
            <person name="Kohler A."/>
            <person name="Costa M.D."/>
            <person name="Nagy L.G."/>
            <person name="Floudas D."/>
            <person name="Copeland A."/>
            <person name="Barry K.W."/>
            <person name="Cichocki N."/>
            <person name="Veneault-Fourrey C."/>
            <person name="LaButti K."/>
            <person name="Lindquist E.A."/>
            <person name="Lipzen A."/>
            <person name="Lundell T."/>
            <person name="Morin E."/>
            <person name="Murat C."/>
            <person name="Sun H."/>
            <person name="Tunlid A."/>
            <person name="Henrissat B."/>
            <person name="Grigoriev I.V."/>
            <person name="Hibbett D.S."/>
            <person name="Martin F."/>
            <person name="Nordberg H.P."/>
            <person name="Cantor M.N."/>
            <person name="Hua S.X."/>
        </authorList>
    </citation>
    <scope>NUCLEOTIDE SEQUENCE [LARGE SCALE GENOMIC DNA]</scope>
    <source>
        <strain evidence="1 2">Marx 270</strain>
    </source>
</reference>